<dbReference type="STRING" id="39495.SAMN02745111_01311"/>
<dbReference type="InterPro" id="IPR029063">
    <property type="entry name" value="SAM-dependent_MTases_sf"/>
</dbReference>
<evidence type="ECO:0000256" key="1">
    <source>
        <dbReference type="ARBA" id="ARBA00009741"/>
    </source>
</evidence>
<feature type="binding site" evidence="6">
    <location>
        <position position="189"/>
    </location>
    <ligand>
        <name>S-adenosyl-L-methionine</name>
        <dbReference type="ChEBI" id="CHEBI:59789"/>
    </ligand>
</feature>
<evidence type="ECO:0000256" key="3">
    <source>
        <dbReference type="ARBA" id="ARBA00022603"/>
    </source>
</evidence>
<feature type="binding site" evidence="6">
    <location>
        <position position="232"/>
    </location>
    <ligand>
        <name>S-adenosyl-L-methionine</name>
        <dbReference type="ChEBI" id="CHEBI:59789"/>
    </ligand>
</feature>
<dbReference type="GO" id="GO:0032259">
    <property type="term" value="P:methylation"/>
    <property type="evidence" value="ECO:0007669"/>
    <property type="project" value="UniProtKB-KW"/>
</dbReference>
<keyword evidence="2 6" id="KW-0963">Cytoplasm</keyword>
<dbReference type="EMBL" id="FUXZ01000007">
    <property type="protein sequence ID" value="SKA66443.1"/>
    <property type="molecule type" value="Genomic_DNA"/>
</dbReference>
<dbReference type="GO" id="GO:0016279">
    <property type="term" value="F:protein-lysine N-methyltransferase activity"/>
    <property type="evidence" value="ECO:0007669"/>
    <property type="project" value="RHEA"/>
</dbReference>
<dbReference type="HAMAP" id="MF_00735">
    <property type="entry name" value="Methyltr_PrmA"/>
    <property type="match status" value="1"/>
</dbReference>
<dbReference type="PANTHER" id="PTHR43648:SF1">
    <property type="entry name" value="ELECTRON TRANSFER FLAVOPROTEIN BETA SUBUNIT LYSINE METHYLTRANSFERASE"/>
    <property type="match status" value="1"/>
</dbReference>
<sequence length="349" mass="39154">MKWNKYTIATKAKATEYICDMLIGLGITGMQIDDNLGITEEEKKAQFIDYVPTLKDSDDAYITFYTETKENAEDEKSDSYNLTGVEVVKQTLQISDEELLEKIREELLDASKFMDIGLGTITKDVTVDTDWKDNWKEFFKEFNVGCFNIKPLWDKDVEEKRDLSQVENTDKTIFIDPGMAFGTGKHETTALCIRELEKYVKPNMNVFDVGCGSAILSIAARKLGAGKMLLTDIDPEAVSVVPHNLEINDIKVDENITVLKGDLLSDENIQSLAKSYDFDIVVANILADVIIPLSAVVDRYLKKGGIFISSGIIYTRADEVKEAVVANANLELLDVKRDGDWVMISARKK</sequence>
<dbReference type="GO" id="GO:0005840">
    <property type="term" value="C:ribosome"/>
    <property type="evidence" value="ECO:0007669"/>
    <property type="project" value="UniProtKB-KW"/>
</dbReference>
<reference evidence="7 8" key="1">
    <citation type="submission" date="2017-02" db="EMBL/GenBank/DDBJ databases">
        <authorList>
            <person name="Peterson S.W."/>
        </authorList>
    </citation>
    <scope>NUCLEOTIDE SEQUENCE [LARGE SCALE GENOMIC DNA]</scope>
    <source>
        <strain evidence="7 8">ATCC 35992</strain>
    </source>
</reference>
<comment type="function">
    <text evidence="6">Methylates ribosomal protein L11.</text>
</comment>
<evidence type="ECO:0000256" key="4">
    <source>
        <dbReference type="ARBA" id="ARBA00022679"/>
    </source>
</evidence>
<evidence type="ECO:0000256" key="6">
    <source>
        <dbReference type="HAMAP-Rule" id="MF_00735"/>
    </source>
</evidence>
<dbReference type="Gene3D" id="3.40.50.150">
    <property type="entry name" value="Vaccinia Virus protein VP39"/>
    <property type="match status" value="1"/>
</dbReference>
<comment type="subcellular location">
    <subcellularLocation>
        <location evidence="6">Cytoplasm</location>
    </subcellularLocation>
</comment>
<feature type="binding site" evidence="6">
    <location>
        <position position="284"/>
    </location>
    <ligand>
        <name>S-adenosyl-L-methionine</name>
        <dbReference type="ChEBI" id="CHEBI:59789"/>
    </ligand>
</feature>
<dbReference type="Proteomes" id="UP000190814">
    <property type="component" value="Unassembled WGS sequence"/>
</dbReference>
<proteinExistence type="inferred from homology"/>
<protein>
    <recommendedName>
        <fullName evidence="6">Ribosomal protein L11 methyltransferase</fullName>
        <shortName evidence="6">L11 Mtase</shortName>
        <ecNumber evidence="6">2.1.1.-</ecNumber>
    </recommendedName>
</protein>
<evidence type="ECO:0000313" key="8">
    <source>
        <dbReference type="Proteomes" id="UP000190814"/>
    </source>
</evidence>
<comment type="similarity">
    <text evidence="1 6">Belongs to the methyltransferase superfamily. PrmA family.</text>
</comment>
<dbReference type="EC" id="2.1.1.-" evidence="6"/>
<evidence type="ECO:0000313" key="7">
    <source>
        <dbReference type="EMBL" id="SKA66443.1"/>
    </source>
</evidence>
<dbReference type="RefSeq" id="WP_078766175.1">
    <property type="nucleotide sequence ID" value="NZ_FUXZ01000007.1"/>
</dbReference>
<dbReference type="PIRSF" id="PIRSF000401">
    <property type="entry name" value="RPL11_MTase"/>
    <property type="match status" value="1"/>
</dbReference>
<dbReference type="PANTHER" id="PTHR43648">
    <property type="entry name" value="ELECTRON TRANSFER FLAVOPROTEIN BETA SUBUNIT LYSINE METHYLTRANSFERASE"/>
    <property type="match status" value="1"/>
</dbReference>
<dbReference type="InterPro" id="IPR004498">
    <property type="entry name" value="Ribosomal_PrmA_MeTrfase"/>
</dbReference>
<keyword evidence="7" id="KW-0687">Ribonucleoprotein</keyword>
<keyword evidence="3 6" id="KW-0489">Methyltransferase</keyword>
<keyword evidence="4 6" id="KW-0808">Transferase</keyword>
<accession>A0A1T4VNA1</accession>
<dbReference type="OrthoDB" id="9785995at2"/>
<name>A0A1T4VNA1_9FIRM</name>
<dbReference type="AlphaFoldDB" id="A0A1T4VNA1"/>
<dbReference type="Pfam" id="PF06325">
    <property type="entry name" value="PrmA"/>
    <property type="match status" value="1"/>
</dbReference>
<organism evidence="7 8">
    <name type="scientific">Eubacterium uniforme</name>
    <dbReference type="NCBI Taxonomy" id="39495"/>
    <lineage>
        <taxon>Bacteria</taxon>
        <taxon>Bacillati</taxon>
        <taxon>Bacillota</taxon>
        <taxon>Clostridia</taxon>
        <taxon>Eubacteriales</taxon>
        <taxon>Eubacteriaceae</taxon>
        <taxon>Eubacterium</taxon>
    </lineage>
</organism>
<dbReference type="SUPFAM" id="SSF53335">
    <property type="entry name" value="S-adenosyl-L-methionine-dependent methyltransferases"/>
    <property type="match status" value="1"/>
</dbReference>
<comment type="catalytic activity">
    <reaction evidence="6">
        <text>L-lysyl-[protein] + 3 S-adenosyl-L-methionine = N(6),N(6),N(6)-trimethyl-L-lysyl-[protein] + 3 S-adenosyl-L-homocysteine + 3 H(+)</text>
        <dbReference type="Rhea" id="RHEA:54192"/>
        <dbReference type="Rhea" id="RHEA-COMP:9752"/>
        <dbReference type="Rhea" id="RHEA-COMP:13826"/>
        <dbReference type="ChEBI" id="CHEBI:15378"/>
        <dbReference type="ChEBI" id="CHEBI:29969"/>
        <dbReference type="ChEBI" id="CHEBI:57856"/>
        <dbReference type="ChEBI" id="CHEBI:59789"/>
        <dbReference type="ChEBI" id="CHEBI:61961"/>
    </reaction>
</comment>
<keyword evidence="7" id="KW-0689">Ribosomal protein</keyword>
<feature type="binding site" evidence="6">
    <location>
        <position position="210"/>
    </location>
    <ligand>
        <name>S-adenosyl-L-methionine</name>
        <dbReference type="ChEBI" id="CHEBI:59789"/>
    </ligand>
</feature>
<evidence type="ECO:0000256" key="2">
    <source>
        <dbReference type="ARBA" id="ARBA00022490"/>
    </source>
</evidence>
<keyword evidence="5 6" id="KW-0949">S-adenosyl-L-methionine</keyword>
<dbReference type="InterPro" id="IPR050078">
    <property type="entry name" value="Ribosomal_L11_MeTrfase_PrmA"/>
</dbReference>
<dbReference type="CDD" id="cd02440">
    <property type="entry name" value="AdoMet_MTases"/>
    <property type="match status" value="1"/>
</dbReference>
<gene>
    <name evidence="6" type="primary">prmA</name>
    <name evidence="7" type="ORF">SAMN02745111_01311</name>
</gene>
<dbReference type="GO" id="GO:0005737">
    <property type="term" value="C:cytoplasm"/>
    <property type="evidence" value="ECO:0007669"/>
    <property type="project" value="UniProtKB-SubCell"/>
</dbReference>
<evidence type="ECO:0000256" key="5">
    <source>
        <dbReference type="ARBA" id="ARBA00022691"/>
    </source>
</evidence>
<keyword evidence="8" id="KW-1185">Reference proteome</keyword>